<sequence>MTEKITLKRSLTLLQVVFLGLAWNNPMVFFNTYGIAANSSKGVLAGAYVIAFMAIVFTALSYGKMAKAHPVSGSAYTYTQRSMNSETGFMIGWTILLDYLLTPMITCLMSAVFLTSQFPQVPFWLWIVILNIGITIISYIGISVSANTSKIFVIAQILFIIVFAFLTIKSVLNGMGTGTLLAVEPFFKSNVSTSVLLAGASILCFSFLGFDSVTTLSEETINPEKTIPKAIFVMMVIMGIIYIGSSYLAQVVFPGYAFKNTDSAALELIKMVGGNLFSSLFITVMIIGNFTSGVSSVTSVSRVLYVMGRDSVLPKKIFGYIHPRFRTPTANILFVSLITMLGIVLSLDTAITFINFGALIAFTFVNLSVIAHYYIKNCKRSPRETIQYLIFPLIGAGFIMWLWSYLNINALILGISWMAVGFVYLAFMTKFFRQRLRNLHFDDGNDEFMLRESKEENIPVNS</sequence>
<feature type="transmembrane region" description="Helical" evidence="5">
    <location>
        <begin position="410"/>
        <end position="427"/>
    </location>
</feature>
<proteinExistence type="predicted"/>
<dbReference type="InterPro" id="IPR050367">
    <property type="entry name" value="APC_superfamily"/>
</dbReference>
<evidence type="ECO:0000313" key="7">
    <source>
        <dbReference type="EMBL" id="ODG90043.1"/>
    </source>
</evidence>
<feature type="transmembrane region" description="Helical" evidence="5">
    <location>
        <begin position="12"/>
        <end position="36"/>
    </location>
</feature>
<feature type="transmembrane region" description="Helical" evidence="5">
    <location>
        <begin position="386"/>
        <end position="404"/>
    </location>
</feature>
<evidence type="ECO:0000256" key="5">
    <source>
        <dbReference type="SAM" id="Phobius"/>
    </source>
</evidence>
<reference evidence="7 8" key="1">
    <citation type="submission" date="2016-07" db="EMBL/GenBank/DDBJ databases">
        <authorList>
            <person name="Townsley L."/>
            <person name="Shank E.A."/>
        </authorList>
    </citation>
    <scope>NUCLEOTIDE SEQUENCE [LARGE SCALE GENOMIC DNA]</scope>
    <source>
        <strain evidence="7 8">CH01</strain>
    </source>
</reference>
<dbReference type="RefSeq" id="WP_069035372.1">
    <property type="nucleotide sequence ID" value="NZ_MDKC01000036.1"/>
</dbReference>
<dbReference type="EMBL" id="MDKC01000036">
    <property type="protein sequence ID" value="ODG90043.1"/>
    <property type="molecule type" value="Genomic_DNA"/>
</dbReference>
<dbReference type="InterPro" id="IPR004841">
    <property type="entry name" value="AA-permease/SLC12A_dom"/>
</dbReference>
<dbReference type="Proteomes" id="UP000094580">
    <property type="component" value="Unassembled WGS sequence"/>
</dbReference>
<evidence type="ECO:0000256" key="4">
    <source>
        <dbReference type="ARBA" id="ARBA00023136"/>
    </source>
</evidence>
<feature type="transmembrane region" description="Helical" evidence="5">
    <location>
        <begin position="328"/>
        <end position="347"/>
    </location>
</feature>
<keyword evidence="3 5" id="KW-1133">Transmembrane helix</keyword>
<feature type="transmembrane region" description="Helical" evidence="5">
    <location>
        <begin position="231"/>
        <end position="256"/>
    </location>
</feature>
<feature type="transmembrane region" description="Helical" evidence="5">
    <location>
        <begin position="191"/>
        <end position="210"/>
    </location>
</feature>
<organism evidence="7 8">
    <name type="scientific">Gottfriedia luciferensis</name>
    <dbReference type="NCBI Taxonomy" id="178774"/>
    <lineage>
        <taxon>Bacteria</taxon>
        <taxon>Bacillati</taxon>
        <taxon>Bacillota</taxon>
        <taxon>Bacilli</taxon>
        <taxon>Bacillales</taxon>
        <taxon>Bacillaceae</taxon>
        <taxon>Gottfriedia</taxon>
    </lineage>
</organism>
<keyword evidence="8" id="KW-1185">Reference proteome</keyword>
<feature type="transmembrane region" description="Helical" evidence="5">
    <location>
        <begin position="42"/>
        <end position="62"/>
    </location>
</feature>
<comment type="caution">
    <text evidence="7">The sequence shown here is derived from an EMBL/GenBank/DDBJ whole genome shotgun (WGS) entry which is preliminary data.</text>
</comment>
<evidence type="ECO:0000256" key="2">
    <source>
        <dbReference type="ARBA" id="ARBA00022692"/>
    </source>
</evidence>
<comment type="subcellular location">
    <subcellularLocation>
        <location evidence="1">Membrane</location>
        <topology evidence="1">Multi-pass membrane protein</topology>
    </subcellularLocation>
</comment>
<feature type="transmembrane region" description="Helical" evidence="5">
    <location>
        <begin position="123"/>
        <end position="144"/>
    </location>
</feature>
<accession>A0ABX2ZK43</accession>
<name>A0ABX2ZK43_9BACI</name>
<dbReference type="Pfam" id="PF00324">
    <property type="entry name" value="AA_permease"/>
    <property type="match status" value="1"/>
</dbReference>
<dbReference type="PANTHER" id="PTHR42770:SF8">
    <property type="entry name" value="PUTRESCINE IMPORTER PUUP"/>
    <property type="match status" value="1"/>
</dbReference>
<feature type="domain" description="Amino acid permease/ SLC12A" evidence="6">
    <location>
        <begin position="18"/>
        <end position="416"/>
    </location>
</feature>
<feature type="transmembrane region" description="Helical" evidence="5">
    <location>
        <begin position="90"/>
        <end position="111"/>
    </location>
</feature>
<dbReference type="Gene3D" id="1.20.1740.10">
    <property type="entry name" value="Amino acid/polyamine transporter I"/>
    <property type="match status" value="1"/>
</dbReference>
<evidence type="ECO:0000259" key="6">
    <source>
        <dbReference type="Pfam" id="PF00324"/>
    </source>
</evidence>
<gene>
    <name evidence="7" type="ORF">BED47_14355</name>
</gene>
<feature type="transmembrane region" description="Helical" evidence="5">
    <location>
        <begin position="276"/>
        <end position="307"/>
    </location>
</feature>
<dbReference type="PANTHER" id="PTHR42770">
    <property type="entry name" value="AMINO ACID TRANSPORTER-RELATED"/>
    <property type="match status" value="1"/>
</dbReference>
<evidence type="ECO:0000256" key="3">
    <source>
        <dbReference type="ARBA" id="ARBA00022989"/>
    </source>
</evidence>
<dbReference type="PIRSF" id="PIRSF006060">
    <property type="entry name" value="AA_transporter"/>
    <property type="match status" value="1"/>
</dbReference>
<feature type="transmembrane region" description="Helical" evidence="5">
    <location>
        <begin position="353"/>
        <end position="374"/>
    </location>
</feature>
<evidence type="ECO:0000256" key="1">
    <source>
        <dbReference type="ARBA" id="ARBA00004141"/>
    </source>
</evidence>
<evidence type="ECO:0000313" key="8">
    <source>
        <dbReference type="Proteomes" id="UP000094580"/>
    </source>
</evidence>
<keyword evidence="4 5" id="KW-0472">Membrane</keyword>
<protein>
    <recommendedName>
        <fullName evidence="6">Amino acid permease/ SLC12A domain-containing protein</fullName>
    </recommendedName>
</protein>
<feature type="transmembrane region" description="Helical" evidence="5">
    <location>
        <begin position="151"/>
        <end position="171"/>
    </location>
</feature>
<keyword evidence="2 5" id="KW-0812">Transmembrane</keyword>